<dbReference type="Proteomes" id="UP000007129">
    <property type="component" value="Unassembled WGS sequence"/>
</dbReference>
<reference evidence="1 2" key="1">
    <citation type="journal article" date="2012" name="BMC Genomics">
        <title>Tools to kill: Genome of one of the most destructive plant pathogenic fungi Macrophomina phaseolina.</title>
        <authorList>
            <person name="Islam M.S."/>
            <person name="Haque M.S."/>
            <person name="Islam M.M."/>
            <person name="Emdad E.M."/>
            <person name="Halim A."/>
            <person name="Hossen Q.M.M."/>
            <person name="Hossain M.Z."/>
            <person name="Ahmed B."/>
            <person name="Rahim S."/>
            <person name="Rahman M.S."/>
            <person name="Alam M.M."/>
            <person name="Hou S."/>
            <person name="Wan X."/>
            <person name="Saito J.A."/>
            <person name="Alam M."/>
        </authorList>
    </citation>
    <scope>NUCLEOTIDE SEQUENCE [LARGE SCALE GENOMIC DNA]</scope>
    <source>
        <strain evidence="1 2">MS6</strain>
    </source>
</reference>
<dbReference type="EMBL" id="AHHD01000593">
    <property type="protein sequence ID" value="EKG09619.1"/>
    <property type="molecule type" value="Genomic_DNA"/>
</dbReference>
<accession>K2RHN3</accession>
<protein>
    <recommendedName>
        <fullName evidence="3">Protein kinase domain-containing protein</fullName>
    </recommendedName>
</protein>
<name>K2RHN3_MACPH</name>
<evidence type="ECO:0000313" key="1">
    <source>
        <dbReference type="EMBL" id="EKG09619.1"/>
    </source>
</evidence>
<evidence type="ECO:0008006" key="3">
    <source>
        <dbReference type="Google" id="ProtNLM"/>
    </source>
</evidence>
<dbReference type="InterPro" id="IPR011009">
    <property type="entry name" value="Kinase-like_dom_sf"/>
</dbReference>
<dbReference type="SUPFAM" id="SSF56112">
    <property type="entry name" value="Protein kinase-like (PK-like)"/>
    <property type="match status" value="1"/>
</dbReference>
<dbReference type="VEuPathDB" id="FungiDB:MPH_13322"/>
<dbReference type="InParanoid" id="K2RHN3"/>
<dbReference type="AlphaFoldDB" id="K2RHN3"/>
<comment type="caution">
    <text evidence="1">The sequence shown here is derived from an EMBL/GenBank/DDBJ whole genome shotgun (WGS) entry which is preliminary data.</text>
</comment>
<gene>
    <name evidence="1" type="ORF">MPH_13322</name>
</gene>
<sequence>MTTRNKICIYHEICSGNSGRVASARFNHDVCAAKEFDDVGDYYRELTAYQELEKAPELKGRVPRLYGNEVELAKPTIFMEYVQGATLRDVLPSLGDDQREKARREAFELLDRSGAEAEQEQERLLALLKQMAYADGALLSAILAVVATPSSPDLALELAKHLALCHRSEEAVPLLLRHLQTTTTTEPTTLLRLRTSAAQRAAEAERATSEPDNSLPKAHALYEEAIAIAGPGKARALRLELAHHQRCIVDPAAAVRTCMAILNGSDGAPNGREDAQVIASAAHLLQQLLPRVYAEEQLLRDGKAAVEKWKTGKRAA</sequence>
<proteinExistence type="predicted"/>
<evidence type="ECO:0000313" key="2">
    <source>
        <dbReference type="Proteomes" id="UP000007129"/>
    </source>
</evidence>
<organism evidence="1 2">
    <name type="scientific">Macrophomina phaseolina (strain MS6)</name>
    <name type="common">Charcoal rot fungus</name>
    <dbReference type="NCBI Taxonomy" id="1126212"/>
    <lineage>
        <taxon>Eukaryota</taxon>
        <taxon>Fungi</taxon>
        <taxon>Dikarya</taxon>
        <taxon>Ascomycota</taxon>
        <taxon>Pezizomycotina</taxon>
        <taxon>Dothideomycetes</taxon>
        <taxon>Dothideomycetes incertae sedis</taxon>
        <taxon>Botryosphaeriales</taxon>
        <taxon>Botryosphaeriaceae</taxon>
        <taxon>Macrophomina</taxon>
    </lineage>
</organism>
<dbReference type="HOGENOM" id="CLU_880204_0_0_1"/>